<sequence length="97" mass="11513">MPLDLYVCVFTGWFVRFAQFLALSSQVSERFSRYPNNGRVCFVLRFPVVSKELLELRLAEELTPDISRRPDPFEAGTTIFLENFADLFQRKFRYFVF</sequence>
<organism evidence="1">
    <name type="scientific">Rhizophora mucronata</name>
    <name type="common">Asiatic mangrove</name>
    <dbReference type="NCBI Taxonomy" id="61149"/>
    <lineage>
        <taxon>Eukaryota</taxon>
        <taxon>Viridiplantae</taxon>
        <taxon>Streptophyta</taxon>
        <taxon>Embryophyta</taxon>
        <taxon>Tracheophyta</taxon>
        <taxon>Spermatophyta</taxon>
        <taxon>Magnoliopsida</taxon>
        <taxon>eudicotyledons</taxon>
        <taxon>Gunneridae</taxon>
        <taxon>Pentapetalae</taxon>
        <taxon>rosids</taxon>
        <taxon>fabids</taxon>
        <taxon>Malpighiales</taxon>
        <taxon>Rhizophoraceae</taxon>
        <taxon>Rhizophora</taxon>
    </lineage>
</organism>
<accession>A0A2P2JEP1</accession>
<proteinExistence type="predicted"/>
<dbReference type="AlphaFoldDB" id="A0A2P2JEP1"/>
<dbReference type="EMBL" id="GGEC01011444">
    <property type="protein sequence ID" value="MBW91927.1"/>
    <property type="molecule type" value="Transcribed_RNA"/>
</dbReference>
<name>A0A2P2JEP1_RHIMU</name>
<protein>
    <submittedName>
        <fullName evidence="1">Uncharacterized protein MANES_01G087400</fullName>
    </submittedName>
</protein>
<evidence type="ECO:0000313" key="1">
    <source>
        <dbReference type="EMBL" id="MBW91927.1"/>
    </source>
</evidence>
<reference evidence="1" key="1">
    <citation type="submission" date="2018-02" db="EMBL/GenBank/DDBJ databases">
        <title>Rhizophora mucronata_Transcriptome.</title>
        <authorList>
            <person name="Meera S.P."/>
            <person name="Sreeshan A."/>
            <person name="Augustine A."/>
        </authorList>
    </citation>
    <scope>NUCLEOTIDE SEQUENCE</scope>
    <source>
        <tissue evidence="1">Leaf</tissue>
    </source>
</reference>